<dbReference type="SUPFAM" id="SSF55811">
    <property type="entry name" value="Nudix"/>
    <property type="match status" value="1"/>
</dbReference>
<dbReference type="PROSITE" id="PS51462">
    <property type="entry name" value="NUDIX"/>
    <property type="match status" value="1"/>
</dbReference>
<sequence length="179" mass="19426">MTWHRLARATVLTAPSLAVHCDQVTRPDGQRGEVWVTEQPDGALVVPVDDRGRVGMVRSVTYVHGEMVTPPGGTVEPGESPREAGRRELLEEAGITARDWTALGSVALMTRCSARLHLFLARGLILGEQRLTGSEVGMTLEWWDLPEAVKAACDGRLTLSGASLGILMAARHLETVRRP</sequence>
<evidence type="ECO:0000313" key="2">
    <source>
        <dbReference type="EMBL" id="GAA1232185.1"/>
    </source>
</evidence>
<protein>
    <recommendedName>
        <fullName evidence="1">Nudix hydrolase domain-containing protein</fullName>
    </recommendedName>
</protein>
<feature type="domain" description="Nudix hydrolase" evidence="1">
    <location>
        <begin position="14"/>
        <end position="170"/>
    </location>
</feature>
<comment type="caution">
    <text evidence="2">The sequence shown here is derived from an EMBL/GenBank/DDBJ whole genome shotgun (WGS) entry which is preliminary data.</text>
</comment>
<dbReference type="Pfam" id="PF00293">
    <property type="entry name" value="NUDIX"/>
    <property type="match status" value="1"/>
</dbReference>
<dbReference type="InterPro" id="IPR000086">
    <property type="entry name" value="NUDIX_hydrolase_dom"/>
</dbReference>
<evidence type="ECO:0000313" key="3">
    <source>
        <dbReference type="Proteomes" id="UP001500037"/>
    </source>
</evidence>
<gene>
    <name evidence="2" type="ORF">GCM10009665_23020</name>
</gene>
<dbReference type="InterPro" id="IPR015797">
    <property type="entry name" value="NUDIX_hydrolase-like_dom_sf"/>
</dbReference>
<dbReference type="RefSeq" id="WP_344441257.1">
    <property type="nucleotide sequence ID" value="NZ_BAAALF010000030.1"/>
</dbReference>
<evidence type="ECO:0000259" key="1">
    <source>
        <dbReference type="PROSITE" id="PS51462"/>
    </source>
</evidence>
<keyword evidence="3" id="KW-1185">Reference proteome</keyword>
<dbReference type="Proteomes" id="UP001500037">
    <property type="component" value="Unassembled WGS sequence"/>
</dbReference>
<name>A0ABN1W5B2_9ACTN</name>
<proteinExistence type="predicted"/>
<organism evidence="2 3">
    <name type="scientific">Kitasatospora nipponensis</name>
    <dbReference type="NCBI Taxonomy" id="258049"/>
    <lineage>
        <taxon>Bacteria</taxon>
        <taxon>Bacillati</taxon>
        <taxon>Actinomycetota</taxon>
        <taxon>Actinomycetes</taxon>
        <taxon>Kitasatosporales</taxon>
        <taxon>Streptomycetaceae</taxon>
        <taxon>Kitasatospora</taxon>
    </lineage>
</organism>
<accession>A0ABN1W5B2</accession>
<dbReference type="Gene3D" id="3.90.79.10">
    <property type="entry name" value="Nucleoside Triphosphate Pyrophosphohydrolase"/>
    <property type="match status" value="1"/>
</dbReference>
<dbReference type="EMBL" id="BAAALF010000030">
    <property type="protein sequence ID" value="GAA1232185.1"/>
    <property type="molecule type" value="Genomic_DNA"/>
</dbReference>
<reference evidence="2 3" key="1">
    <citation type="journal article" date="2019" name="Int. J. Syst. Evol. Microbiol.">
        <title>The Global Catalogue of Microorganisms (GCM) 10K type strain sequencing project: providing services to taxonomists for standard genome sequencing and annotation.</title>
        <authorList>
            <consortium name="The Broad Institute Genomics Platform"/>
            <consortium name="The Broad Institute Genome Sequencing Center for Infectious Disease"/>
            <person name="Wu L."/>
            <person name="Ma J."/>
        </authorList>
    </citation>
    <scope>NUCLEOTIDE SEQUENCE [LARGE SCALE GENOMIC DNA]</scope>
    <source>
        <strain evidence="2 3">JCM 13004</strain>
    </source>
</reference>